<dbReference type="GO" id="GO:0005739">
    <property type="term" value="C:mitochondrion"/>
    <property type="evidence" value="ECO:0007669"/>
    <property type="project" value="TreeGrafter"/>
</dbReference>
<keyword evidence="2" id="KW-0456">Lyase</keyword>
<organism evidence="3 4">
    <name type="scientific">Oryctolagus cuniculus</name>
    <name type="common">Rabbit</name>
    <dbReference type="NCBI Taxonomy" id="9986"/>
    <lineage>
        <taxon>Eukaryota</taxon>
        <taxon>Metazoa</taxon>
        <taxon>Chordata</taxon>
        <taxon>Craniata</taxon>
        <taxon>Vertebrata</taxon>
        <taxon>Euteleostomi</taxon>
        <taxon>Mammalia</taxon>
        <taxon>Eutheria</taxon>
        <taxon>Euarchontoglires</taxon>
        <taxon>Glires</taxon>
        <taxon>Lagomorpha</taxon>
        <taxon>Leporidae</taxon>
        <taxon>Oryctolagus</taxon>
    </lineage>
</organism>
<dbReference type="SUPFAM" id="SSF51569">
    <property type="entry name" value="Aldolase"/>
    <property type="match status" value="1"/>
</dbReference>
<evidence type="ECO:0000256" key="2">
    <source>
        <dbReference type="ARBA" id="ARBA00023239"/>
    </source>
</evidence>
<accession>A0A5F9DM72</accession>
<dbReference type="InterPro" id="IPR013785">
    <property type="entry name" value="Aldolase_TIM"/>
</dbReference>
<dbReference type="PANTHER" id="PTHR12128">
    <property type="entry name" value="DIHYDRODIPICOLINATE SYNTHASE"/>
    <property type="match status" value="1"/>
</dbReference>
<dbReference type="Pfam" id="PF00701">
    <property type="entry name" value="DHDPS"/>
    <property type="match status" value="1"/>
</dbReference>
<dbReference type="GeneTree" id="ENSGT00530000063604"/>
<name>A0A5F9DM72_RABIT</name>
<evidence type="ECO:0000313" key="3">
    <source>
        <dbReference type="Ensembl" id="ENSOCUP00000047175.1"/>
    </source>
</evidence>
<evidence type="ECO:0000256" key="1">
    <source>
        <dbReference type="ARBA" id="ARBA00011881"/>
    </source>
</evidence>
<keyword evidence="4" id="KW-1185">Reference proteome</keyword>
<dbReference type="GO" id="GO:0008840">
    <property type="term" value="F:4-hydroxy-tetrahydrodipicolinate synthase activity"/>
    <property type="evidence" value="ECO:0007669"/>
    <property type="project" value="TreeGrafter"/>
</dbReference>
<dbReference type="Ensembl" id="ENSOCUT00000046791.1">
    <property type="protein sequence ID" value="ENSOCUP00000047175.1"/>
    <property type="gene ID" value="ENSOCUG00000007799.4"/>
</dbReference>
<reference evidence="3 4" key="1">
    <citation type="journal article" date="2011" name="Nature">
        <title>A high-resolution map of human evolutionary constraint using 29 mammals.</title>
        <authorList>
            <person name="Lindblad-Toh K."/>
            <person name="Garber M."/>
            <person name="Zuk O."/>
            <person name="Lin M.F."/>
            <person name="Parker B.J."/>
            <person name="Washietl S."/>
            <person name="Kheradpour P."/>
            <person name="Ernst J."/>
            <person name="Jordan G."/>
            <person name="Mauceli E."/>
            <person name="Ward L.D."/>
            <person name="Lowe C.B."/>
            <person name="Holloway A.K."/>
            <person name="Clamp M."/>
            <person name="Gnerre S."/>
            <person name="Alfoldi J."/>
            <person name="Beal K."/>
            <person name="Chang J."/>
            <person name="Clawson H."/>
            <person name="Cuff J."/>
            <person name="Di Palma F."/>
            <person name="Fitzgerald S."/>
            <person name="Flicek P."/>
            <person name="Guttman M."/>
            <person name="Hubisz M.J."/>
            <person name="Jaffe D.B."/>
            <person name="Jungreis I."/>
            <person name="Kent W.J."/>
            <person name="Kostka D."/>
            <person name="Lara M."/>
            <person name="Martins A.L."/>
            <person name="Massingham T."/>
            <person name="Moltke I."/>
            <person name="Raney B.J."/>
            <person name="Rasmussen M.D."/>
            <person name="Robinson J."/>
            <person name="Stark A."/>
            <person name="Vilella A.J."/>
            <person name="Wen J."/>
            <person name="Xie X."/>
            <person name="Zody M.C."/>
            <person name="Baldwin J."/>
            <person name="Bloom T."/>
            <person name="Chin C.W."/>
            <person name="Heiman D."/>
            <person name="Nicol R."/>
            <person name="Nusbaum C."/>
            <person name="Young S."/>
            <person name="Wilkinson J."/>
            <person name="Worley K.C."/>
            <person name="Kovar C.L."/>
            <person name="Muzny D.M."/>
            <person name="Gibbs R.A."/>
            <person name="Cree A."/>
            <person name="Dihn H.H."/>
            <person name="Fowler G."/>
            <person name="Jhangiani S."/>
            <person name="Joshi V."/>
            <person name="Lee S."/>
            <person name="Lewis L.R."/>
            <person name="Nazareth L.V."/>
            <person name="Okwuonu G."/>
            <person name="Santibanez J."/>
            <person name="Warren W.C."/>
            <person name="Mardis E.R."/>
            <person name="Weinstock G.M."/>
            <person name="Wilson R.K."/>
            <person name="Delehaunty K."/>
            <person name="Dooling D."/>
            <person name="Fronik C."/>
            <person name="Fulton L."/>
            <person name="Fulton B."/>
            <person name="Graves T."/>
            <person name="Minx P."/>
            <person name="Sodergren E."/>
            <person name="Birney E."/>
            <person name="Margulies E.H."/>
            <person name="Herrero J."/>
            <person name="Green E.D."/>
            <person name="Haussler D."/>
            <person name="Siepel A."/>
            <person name="Goldman N."/>
            <person name="Pollard K.S."/>
            <person name="Pedersen J.S."/>
            <person name="Lander E.S."/>
            <person name="Kellis M."/>
        </authorList>
    </citation>
    <scope>NUCLEOTIDE SEQUENCE [LARGE SCALE GENOMIC DNA]</scope>
    <source>
        <strain evidence="3 4">Thorbecke inbred</strain>
    </source>
</reference>
<sequence length="164" mass="18038">MLRPQLWSCMRQGLRGGLSRNGRGWASGAGRKVDVAGIYPPVTTPFTATAEVDYRKLEENLQKLGTFPFRGGVGGVCALANVLGAQVCQLERLCLTGQWEEAQKLQHRLIEPNSAVTRRFGIPGLKKVMDWFGYYGGPCRAPLQALSPAEEEALRVDFTSNGWL</sequence>
<reference evidence="3" key="3">
    <citation type="submission" date="2025-09" db="UniProtKB">
        <authorList>
            <consortium name="Ensembl"/>
        </authorList>
    </citation>
    <scope>IDENTIFICATION</scope>
    <source>
        <strain evidence="3">Thorbecke</strain>
    </source>
</reference>
<proteinExistence type="predicted"/>
<evidence type="ECO:0000313" key="4">
    <source>
        <dbReference type="Proteomes" id="UP000001811"/>
    </source>
</evidence>
<comment type="subunit">
    <text evidence="1">Homotetramer.</text>
</comment>
<dbReference type="AlphaFoldDB" id="A0A5F9DM72"/>
<dbReference type="CDD" id="cd00408">
    <property type="entry name" value="DHDPS-like"/>
    <property type="match status" value="1"/>
</dbReference>
<dbReference type="PANTHER" id="PTHR12128:SF66">
    <property type="entry name" value="4-HYDROXY-2-OXOGLUTARATE ALDOLASE, MITOCHONDRIAL"/>
    <property type="match status" value="1"/>
</dbReference>
<dbReference type="Bgee" id="ENSOCUG00000007799">
    <property type="expression patterns" value="Expressed in kidney and 19 other cell types or tissues"/>
</dbReference>
<dbReference type="EMBL" id="AAGW02060716">
    <property type="status" value="NOT_ANNOTATED_CDS"/>
    <property type="molecule type" value="Genomic_DNA"/>
</dbReference>
<dbReference type="GO" id="GO:0008700">
    <property type="term" value="F:(R,S)-4-hydroxy-2-oxoglutarate aldolase activity"/>
    <property type="evidence" value="ECO:0007669"/>
    <property type="project" value="TreeGrafter"/>
</dbReference>
<reference evidence="3" key="2">
    <citation type="submission" date="2025-08" db="UniProtKB">
        <authorList>
            <consortium name="Ensembl"/>
        </authorList>
    </citation>
    <scope>IDENTIFICATION</scope>
    <source>
        <strain evidence="3">Thorbecke</strain>
    </source>
</reference>
<dbReference type="InterPro" id="IPR002220">
    <property type="entry name" value="DapA-like"/>
</dbReference>
<protein>
    <submittedName>
        <fullName evidence="3">4-hydroxy-2-oxoglutarate aldolase 1</fullName>
    </submittedName>
</protein>
<dbReference type="Gene3D" id="3.20.20.70">
    <property type="entry name" value="Aldolase class I"/>
    <property type="match status" value="1"/>
</dbReference>
<dbReference type="GO" id="GO:0009436">
    <property type="term" value="P:glyoxylate catabolic process"/>
    <property type="evidence" value="ECO:0007669"/>
    <property type="project" value="TreeGrafter"/>
</dbReference>
<dbReference type="Proteomes" id="UP000001811">
    <property type="component" value="Chromosome 18"/>
</dbReference>
<gene>
    <name evidence="3" type="primary">HOGA1</name>
</gene>